<evidence type="ECO:0000256" key="1">
    <source>
        <dbReference type="ARBA" id="ARBA00001033"/>
    </source>
</evidence>
<protein>
    <recommendedName>
        <fullName evidence="8">Inositol-1-monophosphatase</fullName>
        <ecNumber evidence="8">3.1.3.25</ecNumber>
    </recommendedName>
</protein>
<dbReference type="InterPro" id="IPR020550">
    <property type="entry name" value="Inositol_monophosphatase_CS"/>
</dbReference>
<dbReference type="PROSITE" id="PS00629">
    <property type="entry name" value="IMP_1"/>
    <property type="match status" value="1"/>
</dbReference>
<keyword evidence="5 8" id="KW-0378">Hydrolase</keyword>
<dbReference type="EMBL" id="CP041695">
    <property type="protein sequence ID" value="QDP82245.1"/>
    <property type="molecule type" value="Genomic_DNA"/>
</dbReference>
<name>A0A516NTK9_9NOCA</name>
<dbReference type="Proteomes" id="UP000317039">
    <property type="component" value="Chromosome"/>
</dbReference>
<accession>A0A516NTK9</accession>
<keyword evidence="4 7" id="KW-0479">Metal-binding</keyword>
<dbReference type="SUPFAM" id="SSF56655">
    <property type="entry name" value="Carbohydrate phosphatase"/>
    <property type="match status" value="1"/>
</dbReference>
<dbReference type="EC" id="3.1.3.25" evidence="8"/>
<dbReference type="CDD" id="cd01639">
    <property type="entry name" value="IMPase"/>
    <property type="match status" value="1"/>
</dbReference>
<reference evidence="9 10" key="1">
    <citation type="submission" date="2019-07" db="EMBL/GenBank/DDBJ databases">
        <title>Complete Genome Sequence and Methylome Analysis of Nocardia otitidis-caviarum NEB252.</title>
        <authorList>
            <person name="Fomenkov A."/>
            <person name="Anton B.P."/>
            <person name="Vincze T."/>
            <person name="Roberts R.J."/>
        </authorList>
    </citation>
    <scope>NUCLEOTIDE SEQUENCE [LARGE SCALE GENOMIC DNA]</scope>
    <source>
        <strain evidence="9 10">NEB252</strain>
    </source>
</reference>
<feature type="binding site" evidence="7">
    <location>
        <position position="66"/>
    </location>
    <ligand>
        <name>Mg(2+)</name>
        <dbReference type="ChEBI" id="CHEBI:18420"/>
        <label>1</label>
        <note>catalytic</note>
    </ligand>
</feature>
<dbReference type="GO" id="GO:0008934">
    <property type="term" value="F:inositol monophosphate 1-phosphatase activity"/>
    <property type="evidence" value="ECO:0007669"/>
    <property type="project" value="InterPro"/>
</dbReference>
<dbReference type="Gene3D" id="3.30.540.10">
    <property type="entry name" value="Fructose-1,6-Bisphosphatase, subunit A, domain 1"/>
    <property type="match status" value="1"/>
</dbReference>
<evidence type="ECO:0000256" key="7">
    <source>
        <dbReference type="PIRSR" id="PIRSR600760-2"/>
    </source>
</evidence>
<dbReference type="Pfam" id="PF00459">
    <property type="entry name" value="Inositol_P"/>
    <property type="match status" value="1"/>
</dbReference>
<dbReference type="GO" id="GO:0006020">
    <property type="term" value="P:inositol metabolic process"/>
    <property type="evidence" value="ECO:0007669"/>
    <property type="project" value="TreeGrafter"/>
</dbReference>
<dbReference type="GO" id="GO:0007165">
    <property type="term" value="P:signal transduction"/>
    <property type="evidence" value="ECO:0007669"/>
    <property type="project" value="TreeGrafter"/>
</dbReference>
<dbReference type="RefSeq" id="WP_143983119.1">
    <property type="nucleotide sequence ID" value="NZ_CP041695.1"/>
</dbReference>
<dbReference type="GeneID" id="80336484"/>
<sequence length="271" mass="28422">MNGSDGLLEIARGAAAEGSRLLTTAGPGEVRSKGDRDFVTDLDLRIQNSIRTSLSRATPDIGFLGEEQDASDGDAALEYRWVLDPIDGTSNFIHGLPLCAVSLALTHEDVPLLGVIAAPFLNLEYYASTGNGAFCNGHRIKASHTQSLGQAIVSIGDYAVGENADEKNRRRLALTTALATHVERVRMFGSAALDLAWVAEGRTDACVLLTNKPWDMAAGVIIARESGAVVTDSGGKQHSVNSRHTVATSPALAKPLLDLVAGALAGYAGES</sequence>
<comment type="cofactor">
    <cofactor evidence="2 7 8">
        <name>Mg(2+)</name>
        <dbReference type="ChEBI" id="CHEBI:18420"/>
    </cofactor>
</comment>
<gene>
    <name evidence="9" type="ORF">FOH10_29450</name>
</gene>
<evidence type="ECO:0000256" key="4">
    <source>
        <dbReference type="ARBA" id="ARBA00022723"/>
    </source>
</evidence>
<dbReference type="InterPro" id="IPR033942">
    <property type="entry name" value="IMPase"/>
</dbReference>
<comment type="catalytic activity">
    <reaction evidence="1 8">
        <text>a myo-inositol phosphate + H2O = myo-inositol + phosphate</text>
        <dbReference type="Rhea" id="RHEA:24056"/>
        <dbReference type="ChEBI" id="CHEBI:15377"/>
        <dbReference type="ChEBI" id="CHEBI:17268"/>
        <dbReference type="ChEBI" id="CHEBI:43474"/>
        <dbReference type="ChEBI" id="CHEBI:84139"/>
        <dbReference type="EC" id="3.1.3.25"/>
    </reaction>
</comment>
<evidence type="ECO:0000313" key="10">
    <source>
        <dbReference type="Proteomes" id="UP000317039"/>
    </source>
</evidence>
<evidence type="ECO:0000256" key="5">
    <source>
        <dbReference type="ARBA" id="ARBA00022801"/>
    </source>
</evidence>
<dbReference type="KEGG" id="nod:FOH10_29450"/>
<feature type="binding site" evidence="7">
    <location>
        <position position="84"/>
    </location>
    <ligand>
        <name>Mg(2+)</name>
        <dbReference type="ChEBI" id="CHEBI:18420"/>
        <label>1</label>
        <note>catalytic</note>
    </ligand>
</feature>
<feature type="binding site" evidence="7">
    <location>
        <position position="215"/>
    </location>
    <ligand>
        <name>Mg(2+)</name>
        <dbReference type="ChEBI" id="CHEBI:18420"/>
        <label>1</label>
        <note>catalytic</note>
    </ligand>
</feature>
<feature type="binding site" evidence="7">
    <location>
        <position position="87"/>
    </location>
    <ligand>
        <name>Mg(2+)</name>
        <dbReference type="ChEBI" id="CHEBI:18420"/>
        <label>1</label>
        <note>catalytic</note>
    </ligand>
</feature>
<evidence type="ECO:0000313" key="9">
    <source>
        <dbReference type="EMBL" id="QDP82245.1"/>
    </source>
</evidence>
<dbReference type="InterPro" id="IPR000760">
    <property type="entry name" value="Inositol_monophosphatase-like"/>
</dbReference>
<keyword evidence="6 7" id="KW-0460">Magnesium</keyword>
<dbReference type="AlphaFoldDB" id="A0A516NTK9"/>
<dbReference type="GO" id="GO:0046854">
    <property type="term" value="P:phosphatidylinositol phosphate biosynthetic process"/>
    <property type="evidence" value="ECO:0007669"/>
    <property type="project" value="InterPro"/>
</dbReference>
<evidence type="ECO:0000256" key="8">
    <source>
        <dbReference type="RuleBase" id="RU364068"/>
    </source>
</evidence>
<dbReference type="PRINTS" id="PR00377">
    <property type="entry name" value="IMPHPHTASES"/>
</dbReference>
<organism evidence="9 10">
    <name type="scientific">Nocardia otitidiscaviarum</name>
    <dbReference type="NCBI Taxonomy" id="1823"/>
    <lineage>
        <taxon>Bacteria</taxon>
        <taxon>Bacillati</taxon>
        <taxon>Actinomycetota</taxon>
        <taxon>Actinomycetes</taxon>
        <taxon>Mycobacteriales</taxon>
        <taxon>Nocardiaceae</taxon>
        <taxon>Nocardia</taxon>
    </lineage>
</organism>
<dbReference type="PANTHER" id="PTHR20854">
    <property type="entry name" value="INOSITOL MONOPHOSPHATASE"/>
    <property type="match status" value="1"/>
</dbReference>
<evidence type="ECO:0000256" key="2">
    <source>
        <dbReference type="ARBA" id="ARBA00001946"/>
    </source>
</evidence>
<comment type="similarity">
    <text evidence="3 8">Belongs to the inositol monophosphatase superfamily.</text>
</comment>
<dbReference type="GO" id="GO:0046872">
    <property type="term" value="F:metal ion binding"/>
    <property type="evidence" value="ECO:0007669"/>
    <property type="project" value="UniProtKB-KW"/>
</dbReference>
<dbReference type="PROSITE" id="PS00630">
    <property type="entry name" value="IMP_2"/>
    <property type="match status" value="1"/>
</dbReference>
<evidence type="ECO:0000256" key="3">
    <source>
        <dbReference type="ARBA" id="ARBA00009759"/>
    </source>
</evidence>
<dbReference type="PANTHER" id="PTHR20854:SF4">
    <property type="entry name" value="INOSITOL-1-MONOPHOSPHATASE-RELATED"/>
    <property type="match status" value="1"/>
</dbReference>
<evidence type="ECO:0000256" key="6">
    <source>
        <dbReference type="ARBA" id="ARBA00022842"/>
    </source>
</evidence>
<feature type="binding site" evidence="7">
    <location>
        <position position="86"/>
    </location>
    <ligand>
        <name>Mg(2+)</name>
        <dbReference type="ChEBI" id="CHEBI:18420"/>
        <label>1</label>
        <note>catalytic</note>
    </ligand>
</feature>
<dbReference type="InterPro" id="IPR020583">
    <property type="entry name" value="Inositol_monoP_metal-BS"/>
</dbReference>
<dbReference type="Gene3D" id="3.40.190.80">
    <property type="match status" value="1"/>
</dbReference>
<proteinExistence type="inferred from homology"/>